<keyword evidence="1" id="KW-0472">Membrane</keyword>
<dbReference type="Proteomes" id="UP000481153">
    <property type="component" value="Unassembled WGS sequence"/>
</dbReference>
<evidence type="ECO:0000313" key="2">
    <source>
        <dbReference type="EMBL" id="KAF0734545.1"/>
    </source>
</evidence>
<name>A0A6G0X3Y8_9STRA</name>
<feature type="transmembrane region" description="Helical" evidence="1">
    <location>
        <begin position="317"/>
        <end position="337"/>
    </location>
</feature>
<organism evidence="2 3">
    <name type="scientific">Aphanomyces euteiches</name>
    <dbReference type="NCBI Taxonomy" id="100861"/>
    <lineage>
        <taxon>Eukaryota</taxon>
        <taxon>Sar</taxon>
        <taxon>Stramenopiles</taxon>
        <taxon>Oomycota</taxon>
        <taxon>Saprolegniomycetes</taxon>
        <taxon>Saprolegniales</taxon>
        <taxon>Verrucalvaceae</taxon>
        <taxon>Aphanomyces</taxon>
    </lineage>
</organism>
<keyword evidence="1" id="KW-0812">Transmembrane</keyword>
<accession>A0A6G0X3Y8</accession>
<feature type="transmembrane region" description="Helical" evidence="1">
    <location>
        <begin position="358"/>
        <end position="379"/>
    </location>
</feature>
<evidence type="ECO:0000256" key="1">
    <source>
        <dbReference type="SAM" id="Phobius"/>
    </source>
</evidence>
<protein>
    <submittedName>
        <fullName evidence="2">Uncharacterized protein</fullName>
    </submittedName>
</protein>
<dbReference type="AlphaFoldDB" id="A0A6G0X3Y8"/>
<keyword evidence="1" id="KW-1133">Transmembrane helix</keyword>
<proteinExistence type="predicted"/>
<keyword evidence="3" id="KW-1185">Reference proteome</keyword>
<feature type="transmembrane region" description="Helical" evidence="1">
    <location>
        <begin position="71"/>
        <end position="91"/>
    </location>
</feature>
<reference evidence="2 3" key="1">
    <citation type="submission" date="2019-07" db="EMBL/GenBank/DDBJ databases">
        <title>Genomics analysis of Aphanomyces spp. identifies a new class of oomycete effector associated with host adaptation.</title>
        <authorList>
            <person name="Gaulin E."/>
        </authorList>
    </citation>
    <scope>NUCLEOTIDE SEQUENCE [LARGE SCALE GENOMIC DNA]</scope>
    <source>
        <strain evidence="2 3">ATCC 201684</strain>
    </source>
</reference>
<dbReference type="EMBL" id="VJMJ01000111">
    <property type="protein sequence ID" value="KAF0734545.1"/>
    <property type="molecule type" value="Genomic_DNA"/>
</dbReference>
<feature type="transmembrane region" description="Helical" evidence="1">
    <location>
        <begin position="169"/>
        <end position="190"/>
    </location>
</feature>
<comment type="caution">
    <text evidence="2">The sequence shown here is derived from an EMBL/GenBank/DDBJ whole genome shotgun (WGS) entry which is preliminary data.</text>
</comment>
<feature type="transmembrane region" description="Helical" evidence="1">
    <location>
        <begin position="43"/>
        <end position="65"/>
    </location>
</feature>
<gene>
    <name evidence="2" type="ORF">Ae201684_008787</name>
</gene>
<dbReference type="VEuPathDB" id="FungiDB:AeMF1_008962"/>
<evidence type="ECO:0000313" key="3">
    <source>
        <dbReference type="Proteomes" id="UP000481153"/>
    </source>
</evidence>
<sequence>MSLIADSKNPSYMAIPVNEPATKEEPNTTQAEEEPDSIWFKMFLCLVYVIAIPLVVVYVLTLFLIVSAFQIIVMIVNAIFWTFVVIIGTVCQIHEWLGWKHEAASFRLLLELKYHDAEFYRATAKHFDALVSDSEKSAIKTVSALVKAQVENVSQLIEGGKSFITAKDAMALSSVVVSAMFYAAYLFYFWHQGFEIGQVNSKVHDALAIILPLLLQEELAVALSQVLLAGKWITANFDFDSMTTSWILKWMPWYHPEEDDDKEEHNEDGTVKPRTPEQIARAKAILRKYKLEFDNRVNQLCLSVGVGAIDMNGASTFITSLWTLIFLIQGYIVESIAGADNSNHLFKSVDNEVRSMAWVYWFFVYYSGALVLFCFLPFFSKSSEEQKEDFESVASSCETYLTIKNLTNLQDRTTAVLTNEGAKDATTAYPIIRRLRQQAIHQLQTNDIISYALYVLALYTYDFFTGEVDGVAIEDLKKNHAEEKEQYQLMPINQEMSYYWDSTIGAVVEGGNVDDAIPSFLLRVPSENEEENVTPPKEMTLFSIPIMGIHTFENVLTERKITDLSSIYDNQLVQEKKIYLCQDKTHADLVCIGLEVKIMEHYIVSIYLVAEEGAKFGHGRVYVVANTLQSEIEVVTESSETPLGFIEVAEEDQLRAFAMCTLDIDPTLVTRPLNVVA</sequence>